<dbReference type="InterPro" id="IPR007712">
    <property type="entry name" value="RelE/ParE_toxin"/>
</dbReference>
<evidence type="ECO:0000313" key="5">
    <source>
        <dbReference type="Proteomes" id="UP000078543"/>
    </source>
</evidence>
<evidence type="ECO:0000313" key="4">
    <source>
        <dbReference type="EMBL" id="OAN51477.1"/>
    </source>
</evidence>
<dbReference type="Pfam" id="PF05016">
    <property type="entry name" value="ParE_toxin"/>
    <property type="match status" value="1"/>
</dbReference>
<dbReference type="RefSeq" id="WP_068499317.1">
    <property type="nucleotide sequence ID" value="NZ_LWQU01000130.1"/>
</dbReference>
<accession>A0A178MR76</accession>
<dbReference type="InterPro" id="IPR035093">
    <property type="entry name" value="RelE/ParE_toxin_dom_sf"/>
</dbReference>
<sequence length="99" mass="11276">MPAKGGGVRLTPRAEADLEEIWLYSFKTWSLEQADRYHTALVEAFRDLASGRKSGRAAEVRAGMFKYPVGSHMLYYRIAETGLIVIRILHRRMDVGLHL</sequence>
<dbReference type="Proteomes" id="UP000078543">
    <property type="component" value="Unassembled WGS sequence"/>
</dbReference>
<keyword evidence="2" id="KW-1277">Toxin-antitoxin system</keyword>
<comment type="similarity">
    <text evidence="1 3">Belongs to the RelE toxin family.</text>
</comment>
<dbReference type="PIRSF" id="PIRSF029218">
    <property type="entry name" value="ParE"/>
    <property type="match status" value="1"/>
</dbReference>
<name>A0A178MR76_9PROT</name>
<dbReference type="InterPro" id="IPR051803">
    <property type="entry name" value="TA_system_RelE-like_toxin"/>
</dbReference>
<protein>
    <recommendedName>
        <fullName evidence="3">Toxin</fullName>
    </recommendedName>
</protein>
<comment type="caution">
    <text evidence="4">The sequence shown here is derived from an EMBL/GenBank/DDBJ whole genome shotgun (WGS) entry which is preliminary data.</text>
</comment>
<proteinExistence type="inferred from homology"/>
<evidence type="ECO:0000256" key="1">
    <source>
        <dbReference type="ARBA" id="ARBA00006226"/>
    </source>
</evidence>
<dbReference type="AlphaFoldDB" id="A0A178MR76"/>
<evidence type="ECO:0000256" key="3">
    <source>
        <dbReference type="PIRNR" id="PIRNR029218"/>
    </source>
</evidence>
<dbReference type="PANTHER" id="PTHR33755">
    <property type="entry name" value="TOXIN PARE1-RELATED"/>
    <property type="match status" value="1"/>
</dbReference>
<dbReference type="STRING" id="1437059.A6A05_01040"/>
<organism evidence="4 5">
    <name type="scientific">Magnetospirillum moscoviense</name>
    <dbReference type="NCBI Taxonomy" id="1437059"/>
    <lineage>
        <taxon>Bacteria</taxon>
        <taxon>Pseudomonadati</taxon>
        <taxon>Pseudomonadota</taxon>
        <taxon>Alphaproteobacteria</taxon>
        <taxon>Rhodospirillales</taxon>
        <taxon>Rhodospirillaceae</taxon>
        <taxon>Magnetospirillum</taxon>
    </lineage>
</organism>
<evidence type="ECO:0000256" key="2">
    <source>
        <dbReference type="ARBA" id="ARBA00022649"/>
    </source>
</evidence>
<keyword evidence="5" id="KW-1185">Reference proteome</keyword>
<dbReference type="Gene3D" id="3.30.2310.20">
    <property type="entry name" value="RelE-like"/>
    <property type="match status" value="1"/>
</dbReference>
<reference evidence="4 5" key="1">
    <citation type="submission" date="2016-04" db="EMBL/GenBank/DDBJ databases">
        <title>Draft genome sequence of freshwater magnetotactic bacteria Magnetospirillum marisnigri SP-1 and Magnetospirillum moscoviense BB-1.</title>
        <authorList>
            <person name="Koziaeva V."/>
            <person name="Dziuba M.V."/>
            <person name="Ivanov T.M."/>
            <person name="Kuznetsov B."/>
            <person name="Grouzdev D.S."/>
        </authorList>
    </citation>
    <scope>NUCLEOTIDE SEQUENCE [LARGE SCALE GENOMIC DNA]</scope>
    <source>
        <strain evidence="4 5">BB-1</strain>
    </source>
</reference>
<dbReference type="InterPro" id="IPR028344">
    <property type="entry name" value="ParE1/4"/>
</dbReference>
<dbReference type="PANTHER" id="PTHR33755:SF9">
    <property type="entry name" value="TOXIN PARE1"/>
    <property type="match status" value="1"/>
</dbReference>
<gene>
    <name evidence="4" type="ORF">A6A05_01040</name>
</gene>
<dbReference type="EMBL" id="LWQU01000130">
    <property type="protein sequence ID" value="OAN51477.1"/>
    <property type="molecule type" value="Genomic_DNA"/>
</dbReference>
<dbReference type="OrthoDB" id="7173315at2"/>